<sequence>MEQGRVTPQERSGFKAKRLEPPGVRPTLESTAGAATSDLGSSSSLPSGPVRLVTLAALEESIYTVLGHGAYQRRFLLCCVVGTTVSLMHYLAYHIIGRPVDHWCQPPGELAHLSADDWKNMSIPKEDDGKFSQCTVYALSSMDTDLGNRTIEPCHQWSYDIADWGNSIVSRFDLVCGRRYLYDLSTVLPPLVYALLAPVAGYACDRMGRKPVTCMCGCLLFAAAIGCSAAANYPFFLINRILVLASAASTYLVTFILLYEVTSKQARWLYTLLHTAVAGTVAPPMMQLLGDAEPSWTNSHIILIAPLAVYVAMCFLLDESPAWLLATWKVSEAEAAVLAAAKLNGVDEEKARQGMHDVLVELNKLSVEEGTPLSAAEGIREAVGMRRRAVAAFISRFTASGMYFGLAISDTESRGLWQVVHVVLSAVSYTLVIWATNKWGVRDVLSVMLVVTCGCTVGRTATMYFGPHVAAAYAHAFMMVTVSCTISMVMCYAGYAFPTRIRSAGVSLCLSAAGVGALVGVSLSKVHIVRKGFVFNVFYGFMTILSAVLVQWLPEVFVEKRSEPRPAAMNPKERKLALQASLSPLEHRKGRRRHHEKKELTKTS</sequence>
<evidence type="ECO:0000313" key="2">
    <source>
        <dbReference type="Proteomes" id="UP000821845"/>
    </source>
</evidence>
<protein>
    <submittedName>
        <fullName evidence="1">Uncharacterized protein</fullName>
    </submittedName>
</protein>
<dbReference type="EMBL" id="CM023484">
    <property type="protein sequence ID" value="KAH6933970.1"/>
    <property type="molecule type" value="Genomic_DNA"/>
</dbReference>
<name>A0ACB7SGZ8_HYAAI</name>
<organism evidence="1 2">
    <name type="scientific">Hyalomma asiaticum</name>
    <name type="common">Tick</name>
    <dbReference type="NCBI Taxonomy" id="266040"/>
    <lineage>
        <taxon>Eukaryota</taxon>
        <taxon>Metazoa</taxon>
        <taxon>Ecdysozoa</taxon>
        <taxon>Arthropoda</taxon>
        <taxon>Chelicerata</taxon>
        <taxon>Arachnida</taxon>
        <taxon>Acari</taxon>
        <taxon>Parasitiformes</taxon>
        <taxon>Ixodida</taxon>
        <taxon>Ixodoidea</taxon>
        <taxon>Ixodidae</taxon>
        <taxon>Hyalomminae</taxon>
        <taxon>Hyalomma</taxon>
    </lineage>
</organism>
<proteinExistence type="predicted"/>
<gene>
    <name evidence="1" type="ORF">HPB50_019358</name>
</gene>
<comment type="caution">
    <text evidence="1">The sequence shown here is derived from an EMBL/GenBank/DDBJ whole genome shotgun (WGS) entry which is preliminary data.</text>
</comment>
<reference evidence="1" key="1">
    <citation type="submission" date="2020-05" db="EMBL/GenBank/DDBJ databases">
        <title>Large-scale comparative analyses of tick genomes elucidate their genetic diversity and vector capacities.</title>
        <authorList>
            <person name="Jia N."/>
            <person name="Wang J."/>
            <person name="Shi W."/>
            <person name="Du L."/>
            <person name="Sun Y."/>
            <person name="Zhan W."/>
            <person name="Jiang J."/>
            <person name="Wang Q."/>
            <person name="Zhang B."/>
            <person name="Ji P."/>
            <person name="Sakyi L.B."/>
            <person name="Cui X."/>
            <person name="Yuan T."/>
            <person name="Jiang B."/>
            <person name="Yang W."/>
            <person name="Lam T.T.-Y."/>
            <person name="Chang Q."/>
            <person name="Ding S."/>
            <person name="Wang X."/>
            <person name="Zhu J."/>
            <person name="Ruan X."/>
            <person name="Zhao L."/>
            <person name="Wei J."/>
            <person name="Que T."/>
            <person name="Du C."/>
            <person name="Cheng J."/>
            <person name="Dai P."/>
            <person name="Han X."/>
            <person name="Huang E."/>
            <person name="Gao Y."/>
            <person name="Liu J."/>
            <person name="Shao H."/>
            <person name="Ye R."/>
            <person name="Li L."/>
            <person name="Wei W."/>
            <person name="Wang X."/>
            <person name="Wang C."/>
            <person name="Yang T."/>
            <person name="Huo Q."/>
            <person name="Li W."/>
            <person name="Guo W."/>
            <person name="Chen H."/>
            <person name="Zhou L."/>
            <person name="Ni X."/>
            <person name="Tian J."/>
            <person name="Zhou Y."/>
            <person name="Sheng Y."/>
            <person name="Liu T."/>
            <person name="Pan Y."/>
            <person name="Xia L."/>
            <person name="Li J."/>
            <person name="Zhao F."/>
            <person name="Cao W."/>
        </authorList>
    </citation>
    <scope>NUCLEOTIDE SEQUENCE</scope>
    <source>
        <strain evidence="1">Hyas-2018</strain>
    </source>
</reference>
<evidence type="ECO:0000313" key="1">
    <source>
        <dbReference type="EMBL" id="KAH6933970.1"/>
    </source>
</evidence>
<dbReference type="Proteomes" id="UP000821845">
    <property type="component" value="Chromosome 4"/>
</dbReference>
<keyword evidence="2" id="KW-1185">Reference proteome</keyword>
<accession>A0ACB7SGZ8</accession>